<sequence length="560" mass="60072">MDINLLYAGAALAGTASALLYLRGKHWADAALAFAAGISLAALLAAPATLTASGSAGPLALDTTGAGIVPSDALASALAQLPSTPRNALIEIKGHGLQEAQWRDMPVRRVQWQPSNEGLLWLDFPRTLPLGRSFALTVRRGTPQAGWRLQLLAENGQLLAEARAGDAVAEALSVQWQPPMAETMVLQARLLDKDGKTAAQGPVPLRVLDAIPLQVQGRFGAPSFDTRVLNQLLTDSNSIIDWQTTLGKSLTRSEEARAPLVHPNLLVADAAWLESGGLRGALAQAAQGMPVLVLGGNAGDAALWQRELGLKLAPQSATTEREDMRHLLLSGATLDFAAGAQIPAAGGAWQAFARDKDGKPWLWQREWQKGRLLWLGVRDWHRHAISEPAALGQWWQQVLDMAALGSLQKVRWLEAEPMPLPGLRTELCAQGVAAGGAVSVGQEAMRWQARSERADAACVAFWPRAAGWLALNSQDTESAVFVYSVEDWPAWQAALRHDATARYASRSAQPVARLPRAGSAAAAPAAVADTQQAWACAVPRWLLGLAFASSLLLLWWRERR</sequence>
<evidence type="ECO:0000256" key="1">
    <source>
        <dbReference type="SAM" id="Phobius"/>
    </source>
</evidence>
<gene>
    <name evidence="2" type="ORF">GM658_03735</name>
</gene>
<evidence type="ECO:0000313" key="2">
    <source>
        <dbReference type="EMBL" id="MTW09703.1"/>
    </source>
</evidence>
<comment type="caution">
    <text evidence="2">The sequence shown here is derived from an EMBL/GenBank/DDBJ whole genome shotgun (WGS) entry which is preliminary data.</text>
</comment>
<dbReference type="Proteomes" id="UP000472320">
    <property type="component" value="Unassembled WGS sequence"/>
</dbReference>
<accession>A0A6L6QDB1</accession>
<evidence type="ECO:0008006" key="4">
    <source>
        <dbReference type="Google" id="ProtNLM"/>
    </source>
</evidence>
<keyword evidence="1" id="KW-1133">Transmembrane helix</keyword>
<keyword evidence="1" id="KW-0472">Membrane</keyword>
<keyword evidence="3" id="KW-1185">Reference proteome</keyword>
<feature type="transmembrane region" description="Helical" evidence="1">
    <location>
        <begin position="6"/>
        <end position="23"/>
    </location>
</feature>
<proteinExistence type="predicted"/>
<protein>
    <recommendedName>
        <fullName evidence="4">Transmembrane protein</fullName>
    </recommendedName>
</protein>
<organism evidence="2 3">
    <name type="scientific">Massilia eburnea</name>
    <dbReference type="NCBI Taxonomy" id="1776165"/>
    <lineage>
        <taxon>Bacteria</taxon>
        <taxon>Pseudomonadati</taxon>
        <taxon>Pseudomonadota</taxon>
        <taxon>Betaproteobacteria</taxon>
        <taxon>Burkholderiales</taxon>
        <taxon>Oxalobacteraceae</taxon>
        <taxon>Telluria group</taxon>
        <taxon>Massilia</taxon>
    </lineage>
</organism>
<dbReference type="AlphaFoldDB" id="A0A6L6QDB1"/>
<dbReference type="EMBL" id="WNKX01000002">
    <property type="protein sequence ID" value="MTW09703.1"/>
    <property type="molecule type" value="Genomic_DNA"/>
</dbReference>
<name>A0A6L6QDB1_9BURK</name>
<evidence type="ECO:0000313" key="3">
    <source>
        <dbReference type="Proteomes" id="UP000472320"/>
    </source>
</evidence>
<keyword evidence="1" id="KW-0812">Transmembrane</keyword>
<feature type="transmembrane region" description="Helical" evidence="1">
    <location>
        <begin position="30"/>
        <end position="50"/>
    </location>
</feature>
<reference evidence="2 3" key="1">
    <citation type="submission" date="2019-11" db="EMBL/GenBank/DDBJ databases">
        <title>Type strains purchased from KCTC, JCM and DSMZ.</title>
        <authorList>
            <person name="Lu H."/>
        </authorList>
    </citation>
    <scope>NUCLEOTIDE SEQUENCE [LARGE SCALE GENOMIC DNA]</scope>
    <source>
        <strain evidence="2 3">JCM 31587</strain>
    </source>
</reference>